<organism evidence="3">
    <name type="scientific">Tanacetum cinerariifolium</name>
    <name type="common">Dalmatian daisy</name>
    <name type="synonym">Chrysanthemum cinerariifolium</name>
    <dbReference type="NCBI Taxonomy" id="118510"/>
    <lineage>
        <taxon>Eukaryota</taxon>
        <taxon>Viridiplantae</taxon>
        <taxon>Streptophyta</taxon>
        <taxon>Embryophyta</taxon>
        <taxon>Tracheophyta</taxon>
        <taxon>Spermatophyta</taxon>
        <taxon>Magnoliopsida</taxon>
        <taxon>eudicotyledons</taxon>
        <taxon>Gunneridae</taxon>
        <taxon>Pentapetalae</taxon>
        <taxon>asterids</taxon>
        <taxon>campanulids</taxon>
        <taxon>Asterales</taxon>
        <taxon>Asteraceae</taxon>
        <taxon>Asteroideae</taxon>
        <taxon>Anthemideae</taxon>
        <taxon>Anthemidinae</taxon>
        <taxon>Tanacetum</taxon>
    </lineage>
</organism>
<accession>A0A6L2KF05</accession>
<feature type="domain" description="Reverse transcriptase Ty1/copia-type" evidence="1">
    <location>
        <begin position="246"/>
        <end position="444"/>
    </location>
</feature>
<evidence type="ECO:0000313" key="3">
    <source>
        <dbReference type="EMBL" id="GEU48078.1"/>
    </source>
</evidence>
<protein>
    <submittedName>
        <fullName evidence="3">Uncharacterized protein</fullName>
    </submittedName>
</protein>
<dbReference type="EMBL" id="BKCJ010002368">
    <property type="protein sequence ID" value="GEU48078.1"/>
    <property type="molecule type" value="Genomic_DNA"/>
</dbReference>
<gene>
    <name evidence="3" type="ORF">Tci_020056</name>
</gene>
<reference evidence="3" key="1">
    <citation type="journal article" date="2019" name="Sci. Rep.">
        <title>Draft genome of Tanacetum cinerariifolium, the natural source of mosquito coil.</title>
        <authorList>
            <person name="Yamashiro T."/>
            <person name="Shiraishi A."/>
            <person name="Satake H."/>
            <person name="Nakayama K."/>
        </authorList>
    </citation>
    <scope>NUCLEOTIDE SEQUENCE</scope>
</reference>
<proteinExistence type="predicted"/>
<dbReference type="SUPFAM" id="SSF56672">
    <property type="entry name" value="DNA/RNA polymerases"/>
    <property type="match status" value="1"/>
</dbReference>
<comment type="caution">
    <text evidence="3">The sequence shown here is derived from an EMBL/GenBank/DDBJ whole genome shotgun (WGS) entry which is preliminary data.</text>
</comment>
<evidence type="ECO:0000259" key="1">
    <source>
        <dbReference type="Pfam" id="PF07727"/>
    </source>
</evidence>
<sequence length="789" mass="89446">MLPSCQGGYGGDMSTWVKKRALVVKPHNKTLYELFRGRTPALSFIKPFGCHVTIINTLDHLGKFDEKADETYFIGYSISSMAFKVYNTGIKRVEENLHIEFLENKPIVAGDGNVVNKDNEIDTHEKSANSINDVNTVWLSINTFSTDLDTGSLNIHTDSLTVSTASPEATHVDFLYDILEGDMSKTNTTYQVPSTLNTRIHKDHSLELVIGDVQSSVMARKITMTTQEQGFISTIYKEKTHEDLNTCKKAISTKWVFKNKKDEIDIVIKNKSRLVAHGYIQEEGIDYDEVFAPVSRIDAIRLFLAYASFIGFMVYQMVVKSAFLYGRIKEEVYVCQPLGFEDPNHPDKVHKVVKALYGLHQAPRVWYETIANYLLSNGFHRGKIDQTLFIKRQNKDILLVQVYADDIIFGSTKKELCNEFKRLMKDRFQMSSMGELTFFLGLQTASPPVEMEKPLVKDADGVDVDVHLYRSMIGSLMYLTASRPDIMYSIQALVDERKFVVNEASIRRDLRLDDAKGTTCLPNAAIFEDLARIGAKSTAWDEFSSTMASAIICLANNKKFNFSMYILENMVKKLEAGVKFLMFPRFFQVFINNQLGDMSHHKEIFINSSLAKKDATVTKKEISTVADEVVTTAKSVKGIIATTTPEISKDELTLAQTLMEIKVATPLSSKSPTIIDYKIYKEGKKSYFKIIRADGNSQNDLTFGKMFKNFNREDIEVLRSIVKERFKKTKPVNDMDNLLFQTLKTMSKHQLVLMEYKITTVFNKVNASKSRVTTADKVATVGWIKTEMA</sequence>
<dbReference type="Pfam" id="PF25597">
    <property type="entry name" value="SH3_retrovirus"/>
    <property type="match status" value="1"/>
</dbReference>
<dbReference type="Pfam" id="PF07727">
    <property type="entry name" value="RVT_2"/>
    <property type="match status" value="1"/>
</dbReference>
<feature type="domain" description="Retroviral polymerase SH3-like" evidence="2">
    <location>
        <begin position="58"/>
        <end position="105"/>
    </location>
</feature>
<dbReference type="InterPro" id="IPR057670">
    <property type="entry name" value="SH3_retrovirus"/>
</dbReference>
<dbReference type="InterPro" id="IPR043502">
    <property type="entry name" value="DNA/RNA_pol_sf"/>
</dbReference>
<dbReference type="PANTHER" id="PTHR11439">
    <property type="entry name" value="GAG-POL-RELATED RETROTRANSPOSON"/>
    <property type="match status" value="1"/>
</dbReference>
<dbReference type="InterPro" id="IPR013103">
    <property type="entry name" value="RVT_2"/>
</dbReference>
<dbReference type="AlphaFoldDB" id="A0A6L2KF05"/>
<evidence type="ECO:0000259" key="2">
    <source>
        <dbReference type="Pfam" id="PF25597"/>
    </source>
</evidence>
<name>A0A6L2KF05_TANCI</name>
<dbReference type="PANTHER" id="PTHR11439:SF509">
    <property type="entry name" value="RNA-DIRECTED DNA POLYMERASE"/>
    <property type="match status" value="1"/>
</dbReference>